<dbReference type="EMBL" id="CM000881">
    <property type="protein sequence ID" value="PNT71555.1"/>
    <property type="molecule type" value="Genomic_DNA"/>
</dbReference>
<dbReference type="Pfam" id="PF00046">
    <property type="entry name" value="Homeodomain"/>
    <property type="match status" value="1"/>
</dbReference>
<keyword evidence="2 5" id="KW-0238">DNA-binding</keyword>
<dbReference type="Proteomes" id="UP000008810">
    <property type="component" value="Chromosome 2"/>
</dbReference>
<keyword evidence="3 5" id="KW-0371">Homeobox</keyword>
<evidence type="ECO:0000259" key="8">
    <source>
        <dbReference type="PROSITE" id="PS50071"/>
    </source>
</evidence>
<keyword evidence="4 5" id="KW-0539">Nucleus</keyword>
<dbReference type="InterPro" id="IPR001356">
    <property type="entry name" value="HD"/>
</dbReference>
<reference evidence="10" key="3">
    <citation type="submission" date="2018-08" db="UniProtKB">
        <authorList>
            <consortium name="EnsemblPlants"/>
        </authorList>
    </citation>
    <scope>IDENTIFICATION</scope>
    <source>
        <strain evidence="10">cv. Bd21</strain>
    </source>
</reference>
<dbReference type="GO" id="GO:0000981">
    <property type="term" value="F:DNA-binding transcription factor activity, RNA polymerase II-specific"/>
    <property type="evidence" value="ECO:0007669"/>
    <property type="project" value="InterPro"/>
</dbReference>
<dbReference type="PANTHER" id="PTHR45654">
    <property type="entry name" value="HOMEOBOX-LEUCINE ZIPPER PROTEIN MERISTEM L1"/>
    <property type="match status" value="1"/>
</dbReference>
<dbReference type="SMART" id="SM00389">
    <property type="entry name" value="HOX"/>
    <property type="match status" value="1"/>
</dbReference>
<dbReference type="AlphaFoldDB" id="A0A2K2DBB0"/>
<dbReference type="STRING" id="15368.A0A2K2DBB0"/>
<reference evidence="9" key="2">
    <citation type="submission" date="2017-06" db="EMBL/GenBank/DDBJ databases">
        <title>WGS assembly of Brachypodium distachyon.</title>
        <authorList>
            <consortium name="The International Brachypodium Initiative"/>
            <person name="Lucas S."/>
            <person name="Harmon-Smith M."/>
            <person name="Lail K."/>
            <person name="Tice H."/>
            <person name="Grimwood J."/>
            <person name="Bruce D."/>
            <person name="Barry K."/>
            <person name="Shu S."/>
            <person name="Lindquist E."/>
            <person name="Wang M."/>
            <person name="Pitluck S."/>
            <person name="Vogel J.P."/>
            <person name="Garvin D.F."/>
            <person name="Mockler T.C."/>
            <person name="Schmutz J."/>
            <person name="Rokhsar D."/>
            <person name="Bevan M.W."/>
        </authorList>
    </citation>
    <scope>NUCLEOTIDE SEQUENCE</scope>
    <source>
        <strain evidence="9">Bd21</strain>
    </source>
</reference>
<keyword evidence="11" id="KW-1185">Reference proteome</keyword>
<dbReference type="SUPFAM" id="SSF46689">
    <property type="entry name" value="Homeodomain-like"/>
    <property type="match status" value="1"/>
</dbReference>
<feature type="DNA-binding region" description="Homeobox" evidence="5">
    <location>
        <begin position="64"/>
        <end position="106"/>
    </location>
</feature>
<feature type="domain" description="Homeobox" evidence="8">
    <location>
        <begin position="62"/>
        <end position="105"/>
    </location>
</feature>
<evidence type="ECO:0000256" key="7">
    <source>
        <dbReference type="SAM" id="MobiDB-lite"/>
    </source>
</evidence>
<evidence type="ECO:0000256" key="1">
    <source>
        <dbReference type="ARBA" id="ARBA00004123"/>
    </source>
</evidence>
<dbReference type="Gene3D" id="1.10.10.60">
    <property type="entry name" value="Homeodomain-like"/>
    <property type="match status" value="1"/>
</dbReference>
<organism evidence="9">
    <name type="scientific">Brachypodium distachyon</name>
    <name type="common">Purple false brome</name>
    <name type="synonym">Trachynia distachya</name>
    <dbReference type="NCBI Taxonomy" id="15368"/>
    <lineage>
        <taxon>Eukaryota</taxon>
        <taxon>Viridiplantae</taxon>
        <taxon>Streptophyta</taxon>
        <taxon>Embryophyta</taxon>
        <taxon>Tracheophyta</taxon>
        <taxon>Spermatophyta</taxon>
        <taxon>Magnoliopsida</taxon>
        <taxon>Liliopsida</taxon>
        <taxon>Poales</taxon>
        <taxon>Poaceae</taxon>
        <taxon>BOP clade</taxon>
        <taxon>Pooideae</taxon>
        <taxon>Stipodae</taxon>
        <taxon>Brachypodieae</taxon>
        <taxon>Brachypodium</taxon>
    </lineage>
</organism>
<feature type="compositionally biased region" description="Low complexity" evidence="7">
    <location>
        <begin position="7"/>
        <end position="31"/>
    </location>
</feature>
<comment type="subcellular location">
    <subcellularLocation>
        <location evidence="1 5 6">Nucleus</location>
    </subcellularLocation>
</comment>
<dbReference type="EnsemblPlants" id="PNT71555">
    <property type="protein sequence ID" value="PNT71555"/>
    <property type="gene ID" value="BRADI_2g31276v3"/>
</dbReference>
<feature type="region of interest" description="Disordered" evidence="7">
    <location>
        <begin position="1"/>
        <end position="31"/>
    </location>
</feature>
<dbReference type="CDD" id="cd00086">
    <property type="entry name" value="homeodomain"/>
    <property type="match status" value="1"/>
</dbReference>
<dbReference type="PANTHER" id="PTHR45654:SF5">
    <property type="entry name" value="HOMEOBOX-LEUCINE ZIPPER PROTEIN ANTHOCYANINLESS 2-RELATED"/>
    <property type="match status" value="1"/>
</dbReference>
<evidence type="ECO:0000256" key="5">
    <source>
        <dbReference type="PROSITE-ProRule" id="PRU00108"/>
    </source>
</evidence>
<evidence type="ECO:0000256" key="6">
    <source>
        <dbReference type="RuleBase" id="RU000682"/>
    </source>
</evidence>
<dbReference type="InParanoid" id="A0A2K2DBB0"/>
<dbReference type="PROSITE" id="PS00027">
    <property type="entry name" value="HOMEOBOX_1"/>
    <property type="match status" value="1"/>
</dbReference>
<evidence type="ECO:0000256" key="4">
    <source>
        <dbReference type="ARBA" id="ARBA00023242"/>
    </source>
</evidence>
<evidence type="ECO:0000256" key="2">
    <source>
        <dbReference type="ARBA" id="ARBA00023125"/>
    </source>
</evidence>
<protein>
    <recommendedName>
        <fullName evidence="8">Homeobox domain-containing protein</fullName>
    </recommendedName>
</protein>
<evidence type="ECO:0000313" key="10">
    <source>
        <dbReference type="EnsemblPlants" id="PNT71555"/>
    </source>
</evidence>
<dbReference type="PROSITE" id="PS50071">
    <property type="entry name" value="HOMEOBOX_2"/>
    <property type="match status" value="1"/>
</dbReference>
<evidence type="ECO:0000313" key="11">
    <source>
        <dbReference type="Proteomes" id="UP000008810"/>
    </source>
</evidence>
<dbReference type="Gramene" id="PNT71555">
    <property type="protein sequence ID" value="PNT71555"/>
    <property type="gene ID" value="BRADI_2g31276v3"/>
</dbReference>
<dbReference type="InterPro" id="IPR042160">
    <property type="entry name" value="HD-Zip_IV"/>
</dbReference>
<dbReference type="GO" id="GO:0005634">
    <property type="term" value="C:nucleus"/>
    <property type="evidence" value="ECO:0007669"/>
    <property type="project" value="UniProtKB-SubCell"/>
</dbReference>
<accession>A0A2K2DBB0</accession>
<dbReference type="OrthoDB" id="696761at2759"/>
<proteinExistence type="predicted"/>
<name>A0A2K2DBB0_BRADI</name>
<dbReference type="InterPro" id="IPR017970">
    <property type="entry name" value="Homeobox_CS"/>
</dbReference>
<gene>
    <name evidence="9" type="ORF">BRADI_2g31276v3</name>
</gene>
<reference evidence="9 10" key="1">
    <citation type="journal article" date="2010" name="Nature">
        <title>Genome sequencing and analysis of the model grass Brachypodium distachyon.</title>
        <authorList>
            <consortium name="International Brachypodium Initiative"/>
        </authorList>
    </citation>
    <scope>NUCLEOTIDE SEQUENCE [LARGE SCALE GENOMIC DNA]</scope>
    <source>
        <strain evidence="9 10">Bd21</strain>
    </source>
</reference>
<dbReference type="GO" id="GO:0003677">
    <property type="term" value="F:DNA binding"/>
    <property type="evidence" value="ECO:0007669"/>
    <property type="project" value="UniProtKB-UniRule"/>
</dbReference>
<evidence type="ECO:0000256" key="3">
    <source>
        <dbReference type="ARBA" id="ARBA00023155"/>
    </source>
</evidence>
<sequence length="168" mass="18758">MTAGRGATTWTPSPASETTTTPSPATPASGRSVKAPLIARARILLSLRLFSLVISCMDSSALCRLFKECPHLDEKQHAELSRRLSLDARQVKFWFQNRRTQMKTQLERHENTLLKQENDKLCGSTYALRTHGSRMNSTESVPLPPSSLANLYPSCHRSSCSHTCQCRL</sequence>
<dbReference type="InterPro" id="IPR009057">
    <property type="entry name" value="Homeodomain-like_sf"/>
</dbReference>
<evidence type="ECO:0000313" key="9">
    <source>
        <dbReference type="EMBL" id="PNT71555.1"/>
    </source>
</evidence>